<proteinExistence type="predicted"/>
<evidence type="ECO:0000313" key="2">
    <source>
        <dbReference type="Proteomes" id="UP000887577"/>
    </source>
</evidence>
<organism evidence="2 3">
    <name type="scientific">Panagrolaimus superbus</name>
    <dbReference type="NCBI Taxonomy" id="310955"/>
    <lineage>
        <taxon>Eukaryota</taxon>
        <taxon>Metazoa</taxon>
        <taxon>Ecdysozoa</taxon>
        <taxon>Nematoda</taxon>
        <taxon>Chromadorea</taxon>
        <taxon>Rhabditida</taxon>
        <taxon>Tylenchina</taxon>
        <taxon>Panagrolaimomorpha</taxon>
        <taxon>Panagrolaimoidea</taxon>
        <taxon>Panagrolaimidae</taxon>
        <taxon>Panagrolaimus</taxon>
    </lineage>
</organism>
<feature type="region of interest" description="Disordered" evidence="1">
    <location>
        <begin position="61"/>
        <end position="165"/>
    </location>
</feature>
<name>A0A914Y9W5_9BILA</name>
<feature type="compositionally biased region" description="Low complexity" evidence="1">
    <location>
        <begin position="72"/>
        <end position="83"/>
    </location>
</feature>
<dbReference type="AlphaFoldDB" id="A0A914Y9W5"/>
<dbReference type="WBParaSite" id="PSU_v2.g14318.t1">
    <property type="protein sequence ID" value="PSU_v2.g14318.t1"/>
    <property type="gene ID" value="PSU_v2.g14318"/>
</dbReference>
<evidence type="ECO:0000256" key="1">
    <source>
        <dbReference type="SAM" id="MobiDB-lite"/>
    </source>
</evidence>
<keyword evidence="2" id="KW-1185">Reference proteome</keyword>
<accession>A0A914Y9W5</accession>
<protein>
    <submittedName>
        <fullName evidence="3">Uncharacterized protein</fullName>
    </submittedName>
</protein>
<reference evidence="3" key="1">
    <citation type="submission" date="2022-11" db="UniProtKB">
        <authorList>
            <consortium name="WormBaseParasite"/>
        </authorList>
    </citation>
    <scope>IDENTIFICATION</scope>
</reference>
<sequence length="324" mass="35201">MDIAKRLTDAFTGGSWDGDIDNAPETIQPRPAQPHHHAGFGLRRAPLCLFGAVRGAALTQHRARRTDRAVDRAAVGHAAGAGRRPSHRQRGDRPGCGQPGAGRDGQAYRPPADPDRRCLPRGRQGPPRQPVAERGDRGGQQRGQAAARVPRPHRTGVDAGPADEEPMWRAANGRLPEAWREPIEALADDTRSLYNWAHAATAQVAKGKPDDAARERLQRNLGMALEMIEQQYNLWQAWRREDKDGAPPMARWVTATRDGDLVLHGSPVGLGGDDLGDADRRWRLPVAGDRQRHSRRGGDGLAVVAVRPAQPGRADRAEVPGHAG</sequence>
<feature type="region of interest" description="Disordered" evidence="1">
    <location>
        <begin position="11"/>
        <end position="38"/>
    </location>
</feature>
<dbReference type="Proteomes" id="UP000887577">
    <property type="component" value="Unplaced"/>
</dbReference>
<evidence type="ECO:0000313" key="3">
    <source>
        <dbReference type="WBParaSite" id="PSU_v2.g14318.t1"/>
    </source>
</evidence>